<comment type="similarity">
    <text evidence="4">Belongs to the fimbrial K88 protein family.</text>
</comment>
<evidence type="ECO:0000256" key="4">
    <source>
        <dbReference type="ARBA" id="ARBA00049989"/>
    </source>
</evidence>
<evidence type="ECO:0008006" key="7">
    <source>
        <dbReference type="Google" id="ProtNLM"/>
    </source>
</evidence>
<dbReference type="GO" id="GO:0007155">
    <property type="term" value="P:cell adhesion"/>
    <property type="evidence" value="ECO:0007669"/>
    <property type="project" value="InterPro"/>
</dbReference>
<comment type="subcellular location">
    <subcellularLocation>
        <location evidence="1">Fimbrium</location>
    </subcellularLocation>
</comment>
<evidence type="ECO:0000256" key="3">
    <source>
        <dbReference type="ARBA" id="ARBA00023263"/>
    </source>
</evidence>
<sequence>MKKTLIALAVAASAAVSGSAMAADWVQNGTGGSVDMGGTLTPADVITPWEVKTGDAVTNLDGHIKKGQRTVNITVNKAIPVLGIRTQTNQPFAGREGISPQVNFNSAIDPSQFQEGKTTLTLDVKDNSSKKIGSLTTKVTAGALFSWKNDDTGRGNYFSLASINQPGEVFYGGLSTNYDGALDVDQVKNIAPVIFPGSMDNFTEQGTESIGKYFSRIDDAKYSAFYASGIEQGSKINITLDQPAGTDAIAWKASLPVTVSYQ</sequence>
<dbReference type="AlphaFoldDB" id="A0A6D0V205"/>
<evidence type="ECO:0000313" key="6">
    <source>
        <dbReference type="Proteomes" id="UP000475070"/>
    </source>
</evidence>
<keyword evidence="3" id="KW-0281">Fimbrium</keyword>
<evidence type="ECO:0000256" key="2">
    <source>
        <dbReference type="ARBA" id="ARBA00022729"/>
    </source>
</evidence>
<name>A0A6D0V205_ECOLX</name>
<comment type="caution">
    <text evidence="5">The sequence shown here is derived from an EMBL/GenBank/DDBJ whole genome shotgun (WGS) entry which is preliminary data.</text>
</comment>
<accession>A0A6D0V205</accession>
<protein>
    <recommendedName>
        <fullName evidence="7">Fimbrial protein</fullName>
    </recommendedName>
</protein>
<proteinExistence type="inferred from homology"/>
<gene>
    <name evidence="5" type="ORF">GUC01_22660</name>
</gene>
<dbReference type="RefSeq" id="WP_130091562.1">
    <property type="nucleotide sequence ID" value="NZ_RCYD01000027.1"/>
</dbReference>
<dbReference type="Proteomes" id="UP000475070">
    <property type="component" value="Unassembled WGS sequence"/>
</dbReference>
<evidence type="ECO:0000256" key="1">
    <source>
        <dbReference type="ARBA" id="ARBA00004561"/>
    </source>
</evidence>
<evidence type="ECO:0000313" key="5">
    <source>
        <dbReference type="EMBL" id="NAG21789.1"/>
    </source>
</evidence>
<organism evidence="5 6">
    <name type="scientific">Escherichia coli</name>
    <dbReference type="NCBI Taxonomy" id="562"/>
    <lineage>
        <taxon>Bacteria</taxon>
        <taxon>Pseudomonadati</taxon>
        <taxon>Pseudomonadota</taxon>
        <taxon>Gammaproteobacteria</taxon>
        <taxon>Enterobacterales</taxon>
        <taxon>Enterobacteriaceae</taxon>
        <taxon>Escherichia</taxon>
    </lineage>
</organism>
<dbReference type="InterPro" id="IPR003467">
    <property type="entry name" value="Fimbrial_K88_FaeH"/>
</dbReference>
<dbReference type="EMBL" id="WXKQ01000026">
    <property type="protein sequence ID" value="NAG21789.1"/>
    <property type="molecule type" value="Genomic_DNA"/>
</dbReference>
<reference evidence="5 6" key="1">
    <citation type="journal article" date="2019" name="Nat. Med.">
        <title>A library of human gut bacterial isolates paired with longitudinal multiomics data enables mechanistic microbiome research.</title>
        <authorList>
            <person name="Poyet M."/>
            <person name="Groussin M."/>
            <person name="Gibbons S.M."/>
            <person name="Avila-Pacheco J."/>
            <person name="Jiang X."/>
            <person name="Kearney S.M."/>
            <person name="Perrotta A.R."/>
            <person name="Berdy B."/>
            <person name="Zhao S."/>
            <person name="Lieberman T.D."/>
            <person name="Swanson P.K."/>
            <person name="Smith M."/>
            <person name="Roesemann S."/>
            <person name="Alexander J.E."/>
            <person name="Rich S.A."/>
            <person name="Livny J."/>
            <person name="Vlamakis H."/>
            <person name="Clish C."/>
            <person name="Bullock K."/>
            <person name="Deik A."/>
            <person name="Scott J."/>
            <person name="Pierce K.A."/>
            <person name="Xavier R.J."/>
            <person name="Alm E.J."/>
        </authorList>
    </citation>
    <scope>NUCLEOTIDE SEQUENCE [LARGE SCALE GENOMIC DNA]</scope>
    <source>
        <strain evidence="5 6">BIOML-A112</strain>
    </source>
</reference>
<keyword evidence="2" id="KW-0732">Signal</keyword>
<dbReference type="GO" id="GO:0009289">
    <property type="term" value="C:pilus"/>
    <property type="evidence" value="ECO:0007669"/>
    <property type="project" value="UniProtKB-SubCell"/>
</dbReference>
<dbReference type="Pfam" id="PF02432">
    <property type="entry name" value="Fimbrial_K88"/>
    <property type="match status" value="1"/>
</dbReference>